<evidence type="ECO:0000256" key="3">
    <source>
        <dbReference type="ARBA" id="ARBA00022989"/>
    </source>
</evidence>
<evidence type="ECO:0000256" key="6">
    <source>
        <dbReference type="SAM" id="SignalP"/>
    </source>
</evidence>
<keyword evidence="8" id="KW-1185">Reference proteome</keyword>
<proteinExistence type="predicted"/>
<feature type="chain" id="PRO_5042606957" description="DUF423-domain-containing protein" evidence="6">
    <location>
        <begin position="21"/>
        <end position="124"/>
    </location>
</feature>
<dbReference type="Pfam" id="PF04241">
    <property type="entry name" value="DUF423"/>
    <property type="match status" value="1"/>
</dbReference>
<evidence type="ECO:0000256" key="1">
    <source>
        <dbReference type="ARBA" id="ARBA00004141"/>
    </source>
</evidence>
<dbReference type="EMBL" id="JAWDJX010000012">
    <property type="protein sequence ID" value="KAK3054376.1"/>
    <property type="molecule type" value="Genomic_DNA"/>
</dbReference>
<dbReference type="InterPro" id="IPR006696">
    <property type="entry name" value="DUF423"/>
</dbReference>
<gene>
    <name evidence="7" type="ORF">LTR09_004644</name>
</gene>
<comment type="caution">
    <text evidence="7">The sequence shown here is derived from an EMBL/GenBank/DDBJ whole genome shotgun (WGS) entry which is preliminary data.</text>
</comment>
<dbReference type="Proteomes" id="UP001271007">
    <property type="component" value="Unassembled WGS sequence"/>
</dbReference>
<evidence type="ECO:0000256" key="4">
    <source>
        <dbReference type="ARBA" id="ARBA00023136"/>
    </source>
</evidence>
<dbReference type="AlphaFoldDB" id="A0AAJ0DHU2"/>
<accession>A0AAJ0DHU2</accession>
<sequence length="124" mass="13232">MSSAWWTAGCLSAAASVTLGAFGAHGLKQRITDPSRIANWNTAAHYQLLHSVALLVADQAAPKNVWAKSFFTAGICMFSGSIYMLVLDPQRFKFMGPITPLGGMCLIGGWVALAFGTRGRIALK</sequence>
<reference evidence="7" key="1">
    <citation type="submission" date="2023-04" db="EMBL/GenBank/DDBJ databases">
        <title>Black Yeasts Isolated from many extreme environments.</title>
        <authorList>
            <person name="Coleine C."/>
            <person name="Stajich J.E."/>
            <person name="Selbmann L."/>
        </authorList>
    </citation>
    <scope>NUCLEOTIDE SEQUENCE</scope>
    <source>
        <strain evidence="7">CCFEE 5312</strain>
    </source>
</reference>
<evidence type="ECO:0008006" key="9">
    <source>
        <dbReference type="Google" id="ProtNLM"/>
    </source>
</evidence>
<name>A0AAJ0DHU2_9PEZI</name>
<evidence type="ECO:0000313" key="8">
    <source>
        <dbReference type="Proteomes" id="UP001271007"/>
    </source>
</evidence>
<protein>
    <recommendedName>
        <fullName evidence="9">DUF423-domain-containing protein</fullName>
    </recommendedName>
</protein>
<dbReference type="PANTHER" id="PTHR43461:SF1">
    <property type="entry name" value="TRANSMEMBRANE PROTEIN 256"/>
    <property type="match status" value="1"/>
</dbReference>
<keyword evidence="4 5" id="KW-0472">Membrane</keyword>
<keyword evidence="2 5" id="KW-0812">Transmembrane</keyword>
<keyword evidence="6" id="KW-0732">Signal</keyword>
<feature type="transmembrane region" description="Helical" evidence="5">
    <location>
        <begin position="65"/>
        <end position="86"/>
    </location>
</feature>
<comment type="subcellular location">
    <subcellularLocation>
        <location evidence="1">Membrane</location>
        <topology evidence="1">Multi-pass membrane protein</topology>
    </subcellularLocation>
</comment>
<dbReference type="PANTHER" id="PTHR43461">
    <property type="entry name" value="TRANSMEMBRANE PROTEIN 256"/>
    <property type="match status" value="1"/>
</dbReference>
<dbReference type="GO" id="GO:0016020">
    <property type="term" value="C:membrane"/>
    <property type="evidence" value="ECO:0007669"/>
    <property type="project" value="UniProtKB-SubCell"/>
</dbReference>
<feature type="transmembrane region" description="Helical" evidence="5">
    <location>
        <begin position="98"/>
        <end position="116"/>
    </location>
</feature>
<evidence type="ECO:0000313" key="7">
    <source>
        <dbReference type="EMBL" id="KAK3054376.1"/>
    </source>
</evidence>
<evidence type="ECO:0000256" key="2">
    <source>
        <dbReference type="ARBA" id="ARBA00022692"/>
    </source>
</evidence>
<feature type="signal peptide" evidence="6">
    <location>
        <begin position="1"/>
        <end position="20"/>
    </location>
</feature>
<organism evidence="7 8">
    <name type="scientific">Extremus antarcticus</name>
    <dbReference type="NCBI Taxonomy" id="702011"/>
    <lineage>
        <taxon>Eukaryota</taxon>
        <taxon>Fungi</taxon>
        <taxon>Dikarya</taxon>
        <taxon>Ascomycota</taxon>
        <taxon>Pezizomycotina</taxon>
        <taxon>Dothideomycetes</taxon>
        <taxon>Dothideomycetidae</taxon>
        <taxon>Mycosphaerellales</taxon>
        <taxon>Extremaceae</taxon>
        <taxon>Extremus</taxon>
    </lineage>
</organism>
<evidence type="ECO:0000256" key="5">
    <source>
        <dbReference type="SAM" id="Phobius"/>
    </source>
</evidence>
<keyword evidence="3 5" id="KW-1133">Transmembrane helix</keyword>